<dbReference type="EMBL" id="JAAXKY010000084">
    <property type="protein sequence ID" value="NMH79979.1"/>
    <property type="molecule type" value="Genomic_DNA"/>
</dbReference>
<name>A0ABX1RK23_9PSEU</name>
<reference evidence="1 2" key="1">
    <citation type="submission" date="2020-04" db="EMBL/GenBank/DDBJ databases">
        <authorList>
            <person name="Klaysubun C."/>
            <person name="Duangmal K."/>
            <person name="Lipun K."/>
        </authorList>
    </citation>
    <scope>NUCLEOTIDE SEQUENCE [LARGE SCALE GENOMIC DNA]</scope>
    <source>
        <strain evidence="1 2">JCM 11839</strain>
    </source>
</reference>
<dbReference type="Pfam" id="PF04402">
    <property type="entry name" value="SIMPL"/>
    <property type="match status" value="1"/>
</dbReference>
<evidence type="ECO:0000313" key="2">
    <source>
        <dbReference type="Proteomes" id="UP001296706"/>
    </source>
</evidence>
<accession>A0ABX1RK23</accession>
<dbReference type="Gene3D" id="3.30.70.2970">
    <property type="entry name" value="Protein of unknown function (DUF541), domain 2"/>
    <property type="match status" value="1"/>
</dbReference>
<evidence type="ECO:0000313" key="1">
    <source>
        <dbReference type="EMBL" id="NMH79979.1"/>
    </source>
</evidence>
<proteinExistence type="predicted"/>
<sequence>MDPHSPEIVTEGTGHHEQLGDRAELDVSFTGFAENRADAVRELGRRVAAAGPALELPGLVVRNRQFWVHNEWQGDRVVGCRAGEDIALMLTDTAALEEVLSALVGAEPTGLHGPRWALADPAAAQREAQRRAVEDARQRAEGYATALNGRLGALRRLSDAPSHGGHVALAARESGGPDVRELGLEPEPVRVTARCVASWTLLT</sequence>
<protein>
    <submittedName>
        <fullName evidence="1">SIMPL domain-containing protein</fullName>
    </submittedName>
</protein>
<comment type="caution">
    <text evidence="1">The sequence shown here is derived from an EMBL/GenBank/DDBJ whole genome shotgun (WGS) entry which is preliminary data.</text>
</comment>
<keyword evidence="2" id="KW-1185">Reference proteome</keyword>
<dbReference type="Proteomes" id="UP001296706">
    <property type="component" value="Unassembled WGS sequence"/>
</dbReference>
<dbReference type="InterPro" id="IPR007497">
    <property type="entry name" value="SIMPL/DUF541"/>
</dbReference>
<dbReference type="Gene3D" id="3.30.110.170">
    <property type="entry name" value="Protein of unknown function (DUF541), domain 1"/>
    <property type="match status" value="1"/>
</dbReference>
<organism evidence="1 2">
    <name type="scientific">Pseudonocardia xinjiangensis</name>
    <dbReference type="NCBI Taxonomy" id="75289"/>
    <lineage>
        <taxon>Bacteria</taxon>
        <taxon>Bacillati</taxon>
        <taxon>Actinomycetota</taxon>
        <taxon>Actinomycetes</taxon>
        <taxon>Pseudonocardiales</taxon>
        <taxon>Pseudonocardiaceae</taxon>
        <taxon>Pseudonocardia</taxon>
    </lineage>
</organism>
<gene>
    <name evidence="1" type="ORF">HF577_23155</name>
</gene>